<evidence type="ECO:0000313" key="3">
    <source>
        <dbReference type="EMBL" id="KAA6435092.1"/>
    </source>
</evidence>
<evidence type="ECO:0000313" key="4">
    <source>
        <dbReference type="Proteomes" id="UP000323221"/>
    </source>
</evidence>
<dbReference type="GO" id="GO:0008688">
    <property type="term" value="F:3-(3-hydroxyphenyl)propionate hydroxylase activity"/>
    <property type="evidence" value="ECO:0007669"/>
    <property type="project" value="TreeGrafter"/>
</dbReference>
<dbReference type="InterPro" id="IPR050631">
    <property type="entry name" value="PheA/TfdB_FAD_monoxygenase"/>
</dbReference>
<dbReference type="Proteomes" id="UP000323221">
    <property type="component" value="Unassembled WGS sequence"/>
</dbReference>
<name>A0A5M8QLC8_9MICO</name>
<keyword evidence="4" id="KW-1185">Reference proteome</keyword>
<dbReference type="InterPro" id="IPR002938">
    <property type="entry name" value="FAD-bd"/>
</dbReference>
<dbReference type="AlphaFoldDB" id="A0A5M8QLC8"/>
<dbReference type="SUPFAM" id="SSF51905">
    <property type="entry name" value="FAD/NAD(P)-binding domain"/>
    <property type="match status" value="1"/>
</dbReference>
<dbReference type="PANTHER" id="PTHR43476">
    <property type="entry name" value="3-(3-HYDROXY-PHENYL)PROPIONATE/3-HYDROXYCINNAMIC ACID HYDROXYLASE"/>
    <property type="match status" value="1"/>
</dbReference>
<comment type="caution">
    <text evidence="3">The sequence shown here is derived from an EMBL/GenBank/DDBJ whole genome shotgun (WGS) entry which is preliminary data.</text>
</comment>
<proteinExistence type="predicted"/>
<dbReference type="InterPro" id="IPR036188">
    <property type="entry name" value="FAD/NAD-bd_sf"/>
</dbReference>
<evidence type="ECO:0000259" key="2">
    <source>
        <dbReference type="Pfam" id="PF01494"/>
    </source>
</evidence>
<keyword evidence="3" id="KW-0503">Monooxygenase</keyword>
<accession>A0A5M8QLC8</accession>
<dbReference type="OrthoDB" id="4246007at2"/>
<dbReference type="Pfam" id="PF01494">
    <property type="entry name" value="FAD_binding_3"/>
    <property type="match status" value="1"/>
</dbReference>
<feature type="domain" description="FAD-binding" evidence="2">
    <location>
        <begin position="23"/>
        <end position="356"/>
    </location>
</feature>
<dbReference type="Gene3D" id="3.50.50.60">
    <property type="entry name" value="FAD/NAD(P)-binding domain"/>
    <property type="match status" value="1"/>
</dbReference>
<dbReference type="GO" id="GO:0019622">
    <property type="term" value="P:3-(3-hydroxy)phenylpropionate catabolic process"/>
    <property type="evidence" value="ECO:0007669"/>
    <property type="project" value="TreeGrafter"/>
</dbReference>
<dbReference type="PRINTS" id="PR00420">
    <property type="entry name" value="RNGMNOXGNASE"/>
</dbReference>
<protein>
    <submittedName>
        <fullName evidence="3">FAD-dependent monooxygenase</fullName>
    </submittedName>
</protein>
<reference evidence="3 4" key="1">
    <citation type="submission" date="2019-08" db="EMBL/GenBank/DDBJ databases">
        <title>Agrococcus lahaulensis sp. nov., isolated from a cold desert of the Indian Himalayas.</title>
        <authorList>
            <person name="Qu J.H."/>
        </authorList>
    </citation>
    <scope>NUCLEOTIDE SEQUENCE [LARGE SCALE GENOMIC DNA]</scope>
    <source>
        <strain evidence="3 4">NS18</strain>
    </source>
</reference>
<organism evidence="3 4">
    <name type="scientific">Agrococcus sediminis</name>
    <dbReference type="NCBI Taxonomy" id="2599924"/>
    <lineage>
        <taxon>Bacteria</taxon>
        <taxon>Bacillati</taxon>
        <taxon>Actinomycetota</taxon>
        <taxon>Actinomycetes</taxon>
        <taxon>Micrococcales</taxon>
        <taxon>Microbacteriaceae</taxon>
        <taxon>Agrococcus</taxon>
    </lineage>
</organism>
<gene>
    <name evidence="3" type="ORF">FQ330_04850</name>
</gene>
<evidence type="ECO:0000256" key="1">
    <source>
        <dbReference type="ARBA" id="ARBA00023002"/>
    </source>
</evidence>
<dbReference type="Gene3D" id="3.30.70.2450">
    <property type="match status" value="1"/>
</dbReference>
<dbReference type="GO" id="GO:0071949">
    <property type="term" value="F:FAD binding"/>
    <property type="evidence" value="ECO:0007669"/>
    <property type="project" value="InterPro"/>
</dbReference>
<dbReference type="EMBL" id="VOIR01000012">
    <property type="protein sequence ID" value="KAA6435092.1"/>
    <property type="molecule type" value="Genomic_DNA"/>
</dbReference>
<keyword evidence="1" id="KW-0560">Oxidoreductase</keyword>
<dbReference type="PANTHER" id="PTHR43476:SF3">
    <property type="entry name" value="FAD-BINDING MONOOXYGENASE"/>
    <property type="match status" value="1"/>
</dbReference>
<sequence>MERAARPAVAARARAGGAVSARHDVAVVGAGAVGLHLACLLAQRGLDVVVLERRTAPSAASRAFGIHPPGLAALDAAGVGDAVRAESTAITAGAALRGGRELARLRFDEAPIRALPQHRTEALLRERLAALAPGALRTGARVVALTQRADAVGLGIEGSAPVEARWAVGADGVRSAVRAMLGVRWRLRHGWGAYAMVDVDEPEGAGARPDAQHGEAHLHLEPGGIVESFPLPGGRRRWVVRLREPEPGIGLARFQRLLDERLVDPPRLPAGAEPSAFVARQHLAERAAVGRVALVGDAAHEVSPIGGQGMSLGWLDALALDAALSRALADERRGAEALAAYALARGEAAKRAMRRAAWNMGMGSPAGGTELAARMLLVRALALPPGRAAVARAFTMRGL</sequence>